<dbReference type="SUPFAM" id="SSF69572">
    <property type="entry name" value="Activating enzymes of the ubiquitin-like proteins"/>
    <property type="match status" value="1"/>
</dbReference>
<dbReference type="GO" id="GO:0032447">
    <property type="term" value="P:protein urmylation"/>
    <property type="evidence" value="ECO:0007669"/>
    <property type="project" value="TreeGrafter"/>
</dbReference>
<dbReference type="PANTHER" id="PTHR10953">
    <property type="entry name" value="UBIQUITIN-ACTIVATING ENZYME E1"/>
    <property type="match status" value="1"/>
</dbReference>
<dbReference type="OrthoDB" id="10261062at2759"/>
<sequence length="653" mass="67645">MGPLFNGGGPRGVERALLVLLGALFGFAAATPAAAAAAAAAAALARQLVQRASALNPLRSSNSSADNSNSSSKGRSRSSKSSSSSSNSSSSSRRNSNACEDFQPLFIDAAALLQQSPSLFRFSAAATAAAAPATGAAAATAAAAAAGSLWFRCLLSPRQIERQGRQLLLPSWGVESQRQTACCRVLLVGAGGLGGPIAVYLTGAGIGHLTIVDGDTVDATNLHRQVFFREADVGRSKSGALARVCRLLDSEASVEAVEAFVDWKLAGELVPSHDIVVDATDSREARYVLNDACVLGGRPLVCGSALKREGQVAVYNFAGGPCYRCIFPAEEGIGGPQGAPNLKDSGACDTHGAIAVLQIAGGPPLNKGAPPSPGGPQGPRLFVYDGDDSQRPWRSFALRGKQKACIACGSTPQIKQLEPRPEYSGVCWYPSVSPSRRLSAAAFAARLATWGALWQLPAFSAAAAWLRRAAAASDAAAAAAGEMLVLIDVRPHTQFAVARLPYSLHWPLQDLLSYIESRQQQVAAAAAAAAAEGAATQPYEGRGCEEVSLFLKALLHLPQPSAIHMSSPLAFVFICRRGKDSAIATEAVHALFNAAQGPQQEQGVRGAPQQGGPPIGGPPGRAPTRGMGPPRVFNLDRGLEGLVEEGLIRMAVP</sequence>
<dbReference type="GO" id="GO:0042292">
    <property type="term" value="F:URM1 activating enzyme activity"/>
    <property type="evidence" value="ECO:0007669"/>
    <property type="project" value="TreeGrafter"/>
</dbReference>
<protein>
    <submittedName>
        <fullName evidence="3">Molybdenum cofactor synthesis protein, putative</fullName>
    </submittedName>
</protein>
<feature type="domain" description="THIF-type NAD/FAD binding fold" evidence="2">
    <location>
        <begin position="165"/>
        <end position="356"/>
    </location>
</feature>
<evidence type="ECO:0000313" key="4">
    <source>
        <dbReference type="Proteomes" id="UP000018050"/>
    </source>
</evidence>
<gene>
    <name evidence="3" type="ORF">EAH_00018350</name>
</gene>
<reference evidence="3" key="1">
    <citation type="submission" date="2013-10" db="EMBL/GenBank/DDBJ databases">
        <title>Genomic analysis of the causative agents of coccidiosis in chickens.</title>
        <authorList>
            <person name="Reid A.J."/>
            <person name="Blake D."/>
            <person name="Billington K."/>
            <person name="Browne H."/>
            <person name="Dunn M."/>
            <person name="Hung S."/>
            <person name="Kawahara F."/>
            <person name="Miranda-Saavedra D."/>
            <person name="Mourier T."/>
            <person name="Nagra H."/>
            <person name="Otto T.D."/>
            <person name="Rawlings N."/>
            <person name="Sanchez A."/>
            <person name="Sanders M."/>
            <person name="Subramaniam C."/>
            <person name="Tay Y."/>
            <person name="Dear P."/>
            <person name="Doerig C."/>
            <person name="Gruber A."/>
            <person name="Parkinson J."/>
            <person name="Shirley M."/>
            <person name="Wan K.L."/>
            <person name="Berriman M."/>
            <person name="Tomley F."/>
            <person name="Pain A."/>
        </authorList>
    </citation>
    <scope>NUCLEOTIDE SEQUENCE [LARGE SCALE GENOMIC DNA]</scope>
    <source>
        <strain evidence="3">Houghton</strain>
    </source>
</reference>
<dbReference type="EMBL" id="HG670407">
    <property type="protein sequence ID" value="CDI76554.1"/>
    <property type="molecule type" value="Genomic_DNA"/>
</dbReference>
<dbReference type="GeneID" id="25269905"/>
<name>U6GDB3_EIMAC</name>
<dbReference type="InterPro" id="IPR036873">
    <property type="entry name" value="Rhodanese-like_dom_sf"/>
</dbReference>
<dbReference type="PANTHER" id="PTHR10953:SF102">
    <property type="entry name" value="ADENYLYLTRANSFERASE AND SULFURTRANSFERASE MOCS3"/>
    <property type="match status" value="1"/>
</dbReference>
<dbReference type="CDD" id="cd00757">
    <property type="entry name" value="ThiF_MoeB_HesA_family"/>
    <property type="match status" value="1"/>
</dbReference>
<evidence type="ECO:0000256" key="1">
    <source>
        <dbReference type="SAM" id="MobiDB-lite"/>
    </source>
</evidence>
<dbReference type="GO" id="GO:0002143">
    <property type="term" value="P:tRNA wobble position uridine thiolation"/>
    <property type="evidence" value="ECO:0007669"/>
    <property type="project" value="TreeGrafter"/>
</dbReference>
<evidence type="ECO:0000259" key="2">
    <source>
        <dbReference type="Pfam" id="PF00899"/>
    </source>
</evidence>
<keyword evidence="4" id="KW-1185">Reference proteome</keyword>
<dbReference type="GO" id="GO:0005737">
    <property type="term" value="C:cytoplasm"/>
    <property type="evidence" value="ECO:0007669"/>
    <property type="project" value="TreeGrafter"/>
</dbReference>
<accession>U6GDB3</accession>
<dbReference type="Gene3D" id="3.40.250.10">
    <property type="entry name" value="Rhodanese-like domain"/>
    <property type="match status" value="1"/>
</dbReference>
<dbReference type="GO" id="GO:0016779">
    <property type="term" value="F:nucleotidyltransferase activity"/>
    <property type="evidence" value="ECO:0007669"/>
    <property type="project" value="TreeGrafter"/>
</dbReference>
<dbReference type="SUPFAM" id="SSF52821">
    <property type="entry name" value="Rhodanese/Cell cycle control phosphatase"/>
    <property type="match status" value="2"/>
</dbReference>
<dbReference type="AlphaFoldDB" id="U6GDB3"/>
<organism evidence="3 4">
    <name type="scientific">Eimeria acervulina</name>
    <name type="common">Coccidian parasite</name>
    <dbReference type="NCBI Taxonomy" id="5801"/>
    <lineage>
        <taxon>Eukaryota</taxon>
        <taxon>Sar</taxon>
        <taxon>Alveolata</taxon>
        <taxon>Apicomplexa</taxon>
        <taxon>Conoidasida</taxon>
        <taxon>Coccidia</taxon>
        <taxon>Eucoccidiorida</taxon>
        <taxon>Eimeriorina</taxon>
        <taxon>Eimeriidae</taxon>
        <taxon>Eimeria</taxon>
    </lineage>
</organism>
<dbReference type="Pfam" id="PF00899">
    <property type="entry name" value="ThiF"/>
    <property type="match status" value="1"/>
</dbReference>
<proteinExistence type="predicted"/>
<reference evidence="3" key="2">
    <citation type="submission" date="2013-10" db="EMBL/GenBank/DDBJ databases">
        <authorList>
            <person name="Aslett M."/>
        </authorList>
    </citation>
    <scope>NUCLEOTIDE SEQUENCE [LARGE SCALE GENOMIC DNA]</scope>
    <source>
        <strain evidence="3">Houghton</strain>
    </source>
</reference>
<dbReference type="Gene3D" id="3.40.50.720">
    <property type="entry name" value="NAD(P)-binding Rossmann-like Domain"/>
    <property type="match status" value="1"/>
</dbReference>
<evidence type="ECO:0000313" key="3">
    <source>
        <dbReference type="EMBL" id="CDI76554.1"/>
    </source>
</evidence>
<dbReference type="InterPro" id="IPR000594">
    <property type="entry name" value="ThiF_NAD_FAD-bd"/>
</dbReference>
<dbReference type="InterPro" id="IPR035985">
    <property type="entry name" value="Ubiquitin-activating_enz"/>
</dbReference>
<dbReference type="Proteomes" id="UP000018050">
    <property type="component" value="Unassembled WGS sequence"/>
</dbReference>
<feature type="region of interest" description="Disordered" evidence="1">
    <location>
        <begin position="597"/>
        <end position="628"/>
    </location>
</feature>
<dbReference type="GO" id="GO:0004792">
    <property type="term" value="F:thiosulfate-cyanide sulfurtransferase activity"/>
    <property type="evidence" value="ECO:0007669"/>
    <property type="project" value="TreeGrafter"/>
</dbReference>
<dbReference type="VEuPathDB" id="ToxoDB:EAH_00018350"/>
<feature type="region of interest" description="Disordered" evidence="1">
    <location>
        <begin position="58"/>
        <end position="96"/>
    </location>
</feature>
<dbReference type="RefSeq" id="XP_013252912.1">
    <property type="nucleotide sequence ID" value="XM_013397458.1"/>
</dbReference>
<dbReference type="OMA" id="GACETHG"/>
<dbReference type="InterPro" id="IPR045886">
    <property type="entry name" value="ThiF/MoeB/HesA"/>
</dbReference>